<feature type="region of interest" description="Disordered" evidence="1">
    <location>
        <begin position="44"/>
        <end position="80"/>
    </location>
</feature>
<accession>A0ABX6E9M7</accession>
<name>A0ABX6E9M7_9ACTN</name>
<evidence type="ECO:0000313" key="3">
    <source>
        <dbReference type="Proteomes" id="UP000402241"/>
    </source>
</evidence>
<feature type="compositionally biased region" description="Low complexity" evidence="1">
    <location>
        <begin position="46"/>
        <end position="69"/>
    </location>
</feature>
<dbReference type="EMBL" id="CP045309">
    <property type="protein sequence ID" value="QGL48726.1"/>
    <property type="molecule type" value="Genomic_DNA"/>
</dbReference>
<proteinExistence type="predicted"/>
<gene>
    <name evidence="2" type="ORF">GCE86_17915</name>
</gene>
<evidence type="ECO:0000256" key="1">
    <source>
        <dbReference type="SAM" id="MobiDB-lite"/>
    </source>
</evidence>
<evidence type="ECO:0000313" key="2">
    <source>
        <dbReference type="EMBL" id="QGL48726.1"/>
    </source>
</evidence>
<sequence>MHMRPPVIPDAVVQPRLASGRPGFAHQADLDFRGAGWLLHDEAVTRPRGGATAAAPRPTADPRTPRPTACRSAPAAGHQA</sequence>
<organism evidence="2 3">
    <name type="scientific">Micromonospora terminaliae</name>
    <dbReference type="NCBI Taxonomy" id="1914461"/>
    <lineage>
        <taxon>Bacteria</taxon>
        <taxon>Bacillati</taxon>
        <taxon>Actinomycetota</taxon>
        <taxon>Actinomycetes</taxon>
        <taxon>Micromonosporales</taxon>
        <taxon>Micromonosporaceae</taxon>
        <taxon>Micromonospora</taxon>
    </lineage>
</organism>
<protein>
    <submittedName>
        <fullName evidence="2">Uncharacterized protein</fullName>
    </submittedName>
</protein>
<dbReference type="Proteomes" id="UP000402241">
    <property type="component" value="Chromosome"/>
</dbReference>
<keyword evidence="3" id="KW-1185">Reference proteome</keyword>
<reference evidence="2 3" key="1">
    <citation type="submission" date="2019-10" db="EMBL/GenBank/DDBJ databases">
        <title>Genome Sequence of Micromonospora terminaliae DSM 101760.</title>
        <authorList>
            <person name="Guo L."/>
        </authorList>
    </citation>
    <scope>NUCLEOTIDE SEQUENCE [LARGE SCALE GENOMIC DNA]</scope>
    <source>
        <strain evidence="2 3">DSM 101760</strain>
    </source>
</reference>